<evidence type="ECO:0000256" key="1">
    <source>
        <dbReference type="SAM" id="SignalP"/>
    </source>
</evidence>
<sequence length="170" mass="18328">MSISKRLTLAVGTAVLGGSLILPQATSSFAASSDAKAAKGERITAASPTAGLECGRNWPHHRSARGSVSGARAATHICWDNRYNARIDYSSSWVQDTSSRDRKAARAYVRYDKKHTGRWVRQWSGPLATDGPSRGVKHFQWGDSSSKGVVVYVCVGAKAPWQSGSRCKGF</sequence>
<reference evidence="2 3" key="1">
    <citation type="journal article" date="2019" name="Int. J. Syst. Evol. Microbiol.">
        <title>The Global Catalogue of Microorganisms (GCM) 10K type strain sequencing project: providing services to taxonomists for standard genome sequencing and annotation.</title>
        <authorList>
            <consortium name="The Broad Institute Genomics Platform"/>
            <consortium name="The Broad Institute Genome Sequencing Center for Infectious Disease"/>
            <person name="Wu L."/>
            <person name="Ma J."/>
        </authorList>
    </citation>
    <scope>NUCLEOTIDE SEQUENCE [LARGE SCALE GENOMIC DNA]</scope>
    <source>
        <strain evidence="2 3">JCM 4316</strain>
    </source>
</reference>
<feature type="chain" id="PRO_5046923904" description="Secreted protein" evidence="1">
    <location>
        <begin position="31"/>
        <end position="170"/>
    </location>
</feature>
<accession>A0ABN3FL76</accession>
<dbReference type="EMBL" id="BAAASD010000004">
    <property type="protein sequence ID" value="GAA2332655.1"/>
    <property type="molecule type" value="Genomic_DNA"/>
</dbReference>
<keyword evidence="3" id="KW-1185">Reference proteome</keyword>
<evidence type="ECO:0008006" key="4">
    <source>
        <dbReference type="Google" id="ProtNLM"/>
    </source>
</evidence>
<keyword evidence="1" id="KW-0732">Signal</keyword>
<evidence type="ECO:0000313" key="3">
    <source>
        <dbReference type="Proteomes" id="UP001500253"/>
    </source>
</evidence>
<protein>
    <recommendedName>
        <fullName evidence="4">Secreted protein</fullName>
    </recommendedName>
</protein>
<feature type="signal peptide" evidence="1">
    <location>
        <begin position="1"/>
        <end position="30"/>
    </location>
</feature>
<proteinExistence type="predicted"/>
<dbReference type="RefSeq" id="WP_346173672.1">
    <property type="nucleotide sequence ID" value="NZ_BAAASD010000004.1"/>
</dbReference>
<evidence type="ECO:0000313" key="2">
    <source>
        <dbReference type="EMBL" id="GAA2332655.1"/>
    </source>
</evidence>
<gene>
    <name evidence="2" type="ORF">GCM10010246_15120</name>
</gene>
<name>A0ABN3FL76_9ACTN</name>
<comment type="caution">
    <text evidence="2">The sequence shown here is derived from an EMBL/GenBank/DDBJ whole genome shotgun (WGS) entry which is preliminary data.</text>
</comment>
<organism evidence="2 3">
    <name type="scientific">Streptomyces cuspidosporus</name>
    <dbReference type="NCBI Taxonomy" id="66882"/>
    <lineage>
        <taxon>Bacteria</taxon>
        <taxon>Bacillati</taxon>
        <taxon>Actinomycetota</taxon>
        <taxon>Actinomycetes</taxon>
        <taxon>Kitasatosporales</taxon>
        <taxon>Streptomycetaceae</taxon>
        <taxon>Streptomyces</taxon>
    </lineage>
</organism>
<dbReference type="Proteomes" id="UP001500253">
    <property type="component" value="Unassembled WGS sequence"/>
</dbReference>